<feature type="transmembrane region" description="Helical" evidence="1">
    <location>
        <begin position="125"/>
        <end position="141"/>
    </location>
</feature>
<feature type="transmembrane region" description="Helical" evidence="1">
    <location>
        <begin position="62"/>
        <end position="81"/>
    </location>
</feature>
<dbReference type="EMBL" id="CP092423">
    <property type="protein sequence ID" value="ULP42808.1"/>
    <property type="molecule type" value="Genomic_DNA"/>
</dbReference>
<protein>
    <submittedName>
        <fullName evidence="3">DUF1275 domain-containing protein</fullName>
    </submittedName>
</protein>
<dbReference type="STRING" id="141349.BN1232_00555"/>
<name>A0A0E4CLD7_MYCLN</name>
<dbReference type="PANTHER" id="PTHR37488:SF2">
    <property type="entry name" value="DUF1275 DOMAIN-CONTAINING PROTEIN"/>
    <property type="match status" value="1"/>
</dbReference>
<dbReference type="RefSeq" id="WP_090598549.1">
    <property type="nucleotide sequence ID" value="NZ_CP092423.2"/>
</dbReference>
<dbReference type="InterPro" id="IPR010699">
    <property type="entry name" value="DUF1275"/>
</dbReference>
<evidence type="ECO:0000313" key="5">
    <source>
        <dbReference type="Proteomes" id="UP001055171"/>
    </source>
</evidence>
<evidence type="ECO:0000313" key="3">
    <source>
        <dbReference type="EMBL" id="ULP42808.1"/>
    </source>
</evidence>
<keyword evidence="5" id="KW-1185">Reference proteome</keyword>
<dbReference type="EMBL" id="CTEE01000001">
    <property type="protein sequence ID" value="CQD03963.1"/>
    <property type="molecule type" value="Genomic_DNA"/>
</dbReference>
<sequence>MDFKASPVSERSTVVALLLLTFATGLADAISVLVLGHVFVANMTGNVIFLGFWLAPRTNVDLTAVVVALPTFVITTILSGRLTRYFGSRTRPWITTVLSLELVLLIVLSILAGSGVLHYHDDTKLIVIGFLAVTFGLQHSSARQFGIQELSTTVLTATIVSLGMDSRLSGGTGARENLRLTVVSTMCAGAFAGATISRFVIAPVFSLIAVLVAVSLLIFRFGPPATEPAVTATAEPADG</sequence>
<dbReference type="Pfam" id="PF06912">
    <property type="entry name" value="DUF1275"/>
    <property type="match status" value="1"/>
</dbReference>
<proteinExistence type="predicted"/>
<dbReference type="OrthoDB" id="4272751at2"/>
<feature type="transmembrane region" description="Helical" evidence="1">
    <location>
        <begin position="200"/>
        <end position="219"/>
    </location>
</feature>
<accession>A0A0E4CLD7</accession>
<dbReference type="Proteomes" id="UP000199251">
    <property type="component" value="Unassembled WGS sequence"/>
</dbReference>
<dbReference type="PANTHER" id="PTHR37488">
    <property type="entry name" value="DUF1275 DOMAIN-CONTAINING PROTEIN"/>
    <property type="match status" value="1"/>
</dbReference>
<keyword evidence="1" id="KW-0812">Transmembrane</keyword>
<reference evidence="2 4" key="1">
    <citation type="submission" date="2015-03" db="EMBL/GenBank/DDBJ databases">
        <authorList>
            <person name="Urmite Genomes"/>
        </authorList>
    </citation>
    <scope>NUCLEOTIDE SEQUENCE [LARGE SCALE GENOMIC DNA]</scope>
    <source>
        <strain evidence="2 4">CSUR P1491</strain>
    </source>
</reference>
<keyword evidence="1" id="KW-1133">Transmembrane helix</keyword>
<dbReference type="AlphaFoldDB" id="A0A0E4CLD7"/>
<reference evidence="3" key="2">
    <citation type="submission" date="2022-08" db="EMBL/GenBank/DDBJ databases">
        <title>Complete genome sequence of 14 non-tuberculosis mycobacteria type-strains.</title>
        <authorList>
            <person name="Igarashi Y."/>
            <person name="Osugi A."/>
            <person name="Mitarai S."/>
        </authorList>
    </citation>
    <scope>NUCLEOTIDE SEQUENCE</scope>
    <source>
        <strain evidence="3">ATCC 51985</strain>
    </source>
</reference>
<gene>
    <name evidence="2" type="ORF">BN1232_00555</name>
    <name evidence="3" type="ORF">MJO58_01950</name>
</gene>
<organism evidence="2 4">
    <name type="scientific">Mycobacterium lentiflavum</name>
    <dbReference type="NCBI Taxonomy" id="141349"/>
    <lineage>
        <taxon>Bacteria</taxon>
        <taxon>Bacillati</taxon>
        <taxon>Actinomycetota</taxon>
        <taxon>Actinomycetes</taxon>
        <taxon>Mycobacteriales</taxon>
        <taxon>Mycobacteriaceae</taxon>
        <taxon>Mycobacterium</taxon>
        <taxon>Mycobacterium simiae complex</taxon>
    </lineage>
</organism>
<dbReference type="Proteomes" id="UP001055171">
    <property type="component" value="Chromosome"/>
</dbReference>
<evidence type="ECO:0000313" key="2">
    <source>
        <dbReference type="EMBL" id="CQD03963.1"/>
    </source>
</evidence>
<evidence type="ECO:0000256" key="1">
    <source>
        <dbReference type="SAM" id="Phobius"/>
    </source>
</evidence>
<feature type="transmembrane region" description="Helical" evidence="1">
    <location>
        <begin position="93"/>
        <end position="113"/>
    </location>
</feature>
<keyword evidence="1" id="KW-0472">Membrane</keyword>
<evidence type="ECO:0000313" key="4">
    <source>
        <dbReference type="Proteomes" id="UP000199251"/>
    </source>
</evidence>